<dbReference type="Proteomes" id="UP000267096">
    <property type="component" value="Unassembled WGS sequence"/>
</dbReference>
<reference evidence="1 2" key="2">
    <citation type="submission" date="2018-11" db="EMBL/GenBank/DDBJ databases">
        <authorList>
            <consortium name="Pathogen Informatics"/>
        </authorList>
    </citation>
    <scope>NUCLEOTIDE SEQUENCE [LARGE SCALE GENOMIC DNA]</scope>
</reference>
<accession>A0A0M3K7B4</accession>
<reference evidence="3" key="1">
    <citation type="submission" date="2017-02" db="UniProtKB">
        <authorList>
            <consortium name="WormBaseParasite"/>
        </authorList>
    </citation>
    <scope>IDENTIFICATION</scope>
</reference>
<sequence length="85" mass="9448">MLSTAEEQSTLANTSTAGNRCLALEYNEALFQFQPRNRETCSRSSVFNMTIPRRIDSDGSCYSGFTSTIPMVDDAPFDLLTEVIL</sequence>
<evidence type="ECO:0000313" key="2">
    <source>
        <dbReference type="Proteomes" id="UP000267096"/>
    </source>
</evidence>
<organism evidence="3">
    <name type="scientific">Anisakis simplex</name>
    <name type="common">Herring worm</name>
    <dbReference type="NCBI Taxonomy" id="6269"/>
    <lineage>
        <taxon>Eukaryota</taxon>
        <taxon>Metazoa</taxon>
        <taxon>Ecdysozoa</taxon>
        <taxon>Nematoda</taxon>
        <taxon>Chromadorea</taxon>
        <taxon>Rhabditida</taxon>
        <taxon>Spirurina</taxon>
        <taxon>Ascaridomorpha</taxon>
        <taxon>Ascaridoidea</taxon>
        <taxon>Anisakidae</taxon>
        <taxon>Anisakis</taxon>
        <taxon>Anisakis simplex complex</taxon>
    </lineage>
</organism>
<name>A0A0M3K7B4_ANISI</name>
<protein>
    <submittedName>
        <fullName evidence="1 3">Uncharacterized protein</fullName>
    </submittedName>
</protein>
<dbReference type="WBParaSite" id="ASIM_0001685501-mRNA-1">
    <property type="protein sequence ID" value="ASIM_0001685501-mRNA-1"/>
    <property type="gene ID" value="ASIM_0001685501"/>
</dbReference>
<gene>
    <name evidence="1" type="ORF">ASIM_LOCUS16262</name>
</gene>
<proteinExistence type="predicted"/>
<keyword evidence="2" id="KW-1185">Reference proteome</keyword>
<evidence type="ECO:0000313" key="3">
    <source>
        <dbReference type="WBParaSite" id="ASIM_0001685501-mRNA-1"/>
    </source>
</evidence>
<evidence type="ECO:0000313" key="1">
    <source>
        <dbReference type="EMBL" id="VDK57279.1"/>
    </source>
</evidence>
<dbReference type="EMBL" id="UYRR01032942">
    <property type="protein sequence ID" value="VDK57279.1"/>
    <property type="molecule type" value="Genomic_DNA"/>
</dbReference>
<dbReference type="AlphaFoldDB" id="A0A0M3K7B4"/>